<reference evidence="2" key="1">
    <citation type="journal article" date="2022" name="Environ. Microbiol.">
        <title>Geoalkalibacter halelectricus SAP #1 sp. nov. possessing extracellular electron transfer and mineral#reducing capabilities from a haloalkaline environment.</title>
        <authorList>
            <person name="Yadav S."/>
            <person name="Singh R."/>
            <person name="Sundharam S.S."/>
            <person name="Chaudhary S."/>
            <person name="Krishnamurthi S."/>
            <person name="Patil S.A."/>
        </authorList>
    </citation>
    <scope>NUCLEOTIDE SEQUENCE</scope>
    <source>
        <strain evidence="2">SAP-1</strain>
    </source>
</reference>
<accession>A0ABY5ZT81</accession>
<keyword evidence="1" id="KW-1133">Transmembrane helix</keyword>
<dbReference type="Proteomes" id="UP001060414">
    <property type="component" value="Chromosome"/>
</dbReference>
<evidence type="ECO:0000313" key="3">
    <source>
        <dbReference type="Proteomes" id="UP001060414"/>
    </source>
</evidence>
<dbReference type="EMBL" id="CP092109">
    <property type="protein sequence ID" value="UWZ81115.1"/>
    <property type="molecule type" value="Genomic_DNA"/>
</dbReference>
<feature type="transmembrane region" description="Helical" evidence="1">
    <location>
        <begin position="55"/>
        <end position="72"/>
    </location>
</feature>
<evidence type="ECO:0000313" key="2">
    <source>
        <dbReference type="EMBL" id="UWZ81115.1"/>
    </source>
</evidence>
<dbReference type="RefSeq" id="WP_260749485.1">
    <property type="nucleotide sequence ID" value="NZ_CP092109.1"/>
</dbReference>
<keyword evidence="3" id="KW-1185">Reference proteome</keyword>
<gene>
    <name evidence="2" type="ORF">L9S41_06890</name>
</gene>
<feature type="transmembrane region" description="Helical" evidence="1">
    <location>
        <begin position="92"/>
        <end position="112"/>
    </location>
</feature>
<keyword evidence="1" id="KW-0472">Membrane</keyword>
<feature type="transmembrane region" description="Helical" evidence="1">
    <location>
        <begin position="118"/>
        <end position="139"/>
    </location>
</feature>
<proteinExistence type="predicted"/>
<keyword evidence="1" id="KW-0812">Transmembrane</keyword>
<name>A0ABY5ZT81_9BACT</name>
<feature type="transmembrane region" description="Helical" evidence="1">
    <location>
        <begin position="21"/>
        <end position="43"/>
    </location>
</feature>
<protein>
    <submittedName>
        <fullName evidence="2">Uncharacterized protein</fullName>
    </submittedName>
</protein>
<organism evidence="2 3">
    <name type="scientific">Geoalkalibacter halelectricus</name>
    <dbReference type="NCBI Taxonomy" id="2847045"/>
    <lineage>
        <taxon>Bacteria</taxon>
        <taxon>Pseudomonadati</taxon>
        <taxon>Thermodesulfobacteriota</taxon>
        <taxon>Desulfuromonadia</taxon>
        <taxon>Desulfuromonadales</taxon>
        <taxon>Geoalkalibacteraceae</taxon>
        <taxon>Geoalkalibacter</taxon>
    </lineage>
</organism>
<sequence length="152" mass="16967">MNKKDKAKPTKIYTLADHAMNGLIGYLAYALAFIAVVTLARVMIGTEETQEMMPLYVFFYVGASTLVATFILMKKVKHDTGGTKEKTSQLILVSVVSFTVQFVALNILTRVGLLNIEILMYFSLLIMLLGLGASYKFYYDLSPARKKAKHGR</sequence>
<evidence type="ECO:0000256" key="1">
    <source>
        <dbReference type="SAM" id="Phobius"/>
    </source>
</evidence>